<keyword evidence="3" id="KW-1133">Transmembrane helix</keyword>
<dbReference type="Pfam" id="PF02518">
    <property type="entry name" value="HATPase_c"/>
    <property type="match status" value="1"/>
</dbReference>
<accession>A0ABU9BWK4</accession>
<evidence type="ECO:0000259" key="4">
    <source>
        <dbReference type="PROSITE" id="PS50109"/>
    </source>
</evidence>
<protein>
    <recommendedName>
        <fullName evidence="2">histidine kinase</fullName>
        <ecNumber evidence="2">2.7.13.3</ecNumber>
    </recommendedName>
</protein>
<gene>
    <name evidence="5" type="ORF">AACH06_26325</name>
</gene>
<dbReference type="SUPFAM" id="SSF55874">
    <property type="entry name" value="ATPase domain of HSP90 chaperone/DNA topoisomerase II/histidine kinase"/>
    <property type="match status" value="1"/>
</dbReference>
<dbReference type="EMBL" id="JBBUTG010000027">
    <property type="protein sequence ID" value="MEK8034359.1"/>
    <property type="molecule type" value="Genomic_DNA"/>
</dbReference>
<dbReference type="InterPro" id="IPR004358">
    <property type="entry name" value="Sig_transdc_His_kin-like_C"/>
</dbReference>
<dbReference type="InterPro" id="IPR010559">
    <property type="entry name" value="Sig_transdc_His_kin_internal"/>
</dbReference>
<dbReference type="Proteomes" id="UP001371218">
    <property type="component" value="Unassembled WGS sequence"/>
</dbReference>
<evidence type="ECO:0000256" key="1">
    <source>
        <dbReference type="ARBA" id="ARBA00000085"/>
    </source>
</evidence>
<dbReference type="RefSeq" id="WP_341428783.1">
    <property type="nucleotide sequence ID" value="NZ_JBBUTG010000027.1"/>
</dbReference>
<evidence type="ECO:0000256" key="2">
    <source>
        <dbReference type="ARBA" id="ARBA00012438"/>
    </source>
</evidence>
<dbReference type="InterPro" id="IPR036890">
    <property type="entry name" value="HATPase_C_sf"/>
</dbReference>
<keyword evidence="3" id="KW-0812">Transmembrane</keyword>
<keyword evidence="5" id="KW-0418">Kinase</keyword>
<dbReference type="Pfam" id="PF06580">
    <property type="entry name" value="His_kinase"/>
    <property type="match status" value="1"/>
</dbReference>
<dbReference type="PANTHER" id="PTHR34220:SF9">
    <property type="entry name" value="SIGNAL TRANSDUCTION HISTIDINE KINASE INTERNAL REGION DOMAIN-CONTAINING PROTEIN"/>
    <property type="match status" value="1"/>
</dbReference>
<feature type="domain" description="Histidine kinase" evidence="4">
    <location>
        <begin position="276"/>
        <end position="368"/>
    </location>
</feature>
<dbReference type="PROSITE" id="PS50109">
    <property type="entry name" value="HIS_KIN"/>
    <property type="match status" value="1"/>
</dbReference>
<feature type="transmembrane region" description="Helical" evidence="3">
    <location>
        <begin position="125"/>
        <end position="148"/>
    </location>
</feature>
<evidence type="ECO:0000313" key="6">
    <source>
        <dbReference type="Proteomes" id="UP001371218"/>
    </source>
</evidence>
<reference evidence="5 6" key="1">
    <citation type="submission" date="2024-04" db="EMBL/GenBank/DDBJ databases">
        <title>Novel species of the genus Ideonella isolated from streams.</title>
        <authorList>
            <person name="Lu H."/>
        </authorList>
    </citation>
    <scope>NUCLEOTIDE SEQUENCE [LARGE SCALE GENOMIC DNA]</scope>
    <source>
        <strain evidence="5 6">DXS29W</strain>
    </source>
</reference>
<dbReference type="Gene3D" id="3.30.565.10">
    <property type="entry name" value="Histidine kinase-like ATPase, C-terminal domain"/>
    <property type="match status" value="1"/>
</dbReference>
<evidence type="ECO:0000313" key="5">
    <source>
        <dbReference type="EMBL" id="MEK8034359.1"/>
    </source>
</evidence>
<organism evidence="5 6">
    <name type="scientific">Ideonella lacteola</name>
    <dbReference type="NCBI Taxonomy" id="2984193"/>
    <lineage>
        <taxon>Bacteria</taxon>
        <taxon>Pseudomonadati</taxon>
        <taxon>Pseudomonadota</taxon>
        <taxon>Betaproteobacteria</taxon>
        <taxon>Burkholderiales</taxon>
        <taxon>Sphaerotilaceae</taxon>
        <taxon>Ideonella</taxon>
    </lineage>
</organism>
<dbReference type="GO" id="GO:0016301">
    <property type="term" value="F:kinase activity"/>
    <property type="evidence" value="ECO:0007669"/>
    <property type="project" value="UniProtKB-KW"/>
</dbReference>
<feature type="transmembrane region" description="Helical" evidence="3">
    <location>
        <begin position="64"/>
        <end position="83"/>
    </location>
</feature>
<proteinExistence type="predicted"/>
<keyword evidence="3" id="KW-0472">Membrane</keyword>
<dbReference type="InterPro" id="IPR003594">
    <property type="entry name" value="HATPase_dom"/>
</dbReference>
<comment type="catalytic activity">
    <reaction evidence="1">
        <text>ATP + protein L-histidine = ADP + protein N-phospho-L-histidine.</text>
        <dbReference type="EC" id="2.7.13.3"/>
    </reaction>
</comment>
<keyword evidence="5" id="KW-0808">Transferase</keyword>
<name>A0ABU9BWK4_9BURK</name>
<keyword evidence="6" id="KW-1185">Reference proteome</keyword>
<comment type="caution">
    <text evidence="5">The sequence shown here is derived from an EMBL/GenBank/DDBJ whole genome shotgun (WGS) entry which is preliminary data.</text>
</comment>
<sequence length="384" mass="41777">MTTVAPSTAAATRWEAFRRVVNLPHVAGVFYLAFVLALSRAFAWRTGDEQWDQWAFKLAVFTRQSLISGLAILLCAGAAEAMLTRARLTVRAAWCVRALAVLAGTCAGAVIRFAVFYAPEFTEPFYWWWFAYTCGLWWLLGCTGYALLHLAVSERAAAERLAQAWLSRQALAAQQMEAELSALQAQIEPHFLFNTLATVKRLYDVAPGRGRDMLSSLIAYLQAALPGMRSQRACLGDEIERVRHYLAILQMRMGERLRFHIDTPPALHDAEMPPMVIATLVENAIKHGLSPLPEGGQLTITARIETDGRLTVEVQDDGRGFVGAAGTGVGLANTRARLAALYGAQGTLSLEAAVPRGVRASVSLPLRRVGAQAVARNTAAVVAS</sequence>
<dbReference type="PANTHER" id="PTHR34220">
    <property type="entry name" value="SENSOR HISTIDINE KINASE YPDA"/>
    <property type="match status" value="1"/>
</dbReference>
<dbReference type="EC" id="2.7.13.3" evidence="2"/>
<dbReference type="InterPro" id="IPR005467">
    <property type="entry name" value="His_kinase_dom"/>
</dbReference>
<dbReference type="PRINTS" id="PR00344">
    <property type="entry name" value="BCTRLSENSOR"/>
</dbReference>
<feature type="transmembrane region" description="Helical" evidence="3">
    <location>
        <begin position="95"/>
        <end position="119"/>
    </location>
</feature>
<dbReference type="SMART" id="SM00387">
    <property type="entry name" value="HATPase_c"/>
    <property type="match status" value="1"/>
</dbReference>
<evidence type="ECO:0000256" key="3">
    <source>
        <dbReference type="SAM" id="Phobius"/>
    </source>
</evidence>
<feature type="transmembrane region" description="Helical" evidence="3">
    <location>
        <begin position="23"/>
        <end position="44"/>
    </location>
</feature>
<dbReference type="InterPro" id="IPR050640">
    <property type="entry name" value="Bact_2-comp_sensor_kinase"/>
</dbReference>